<keyword evidence="1" id="KW-0812">Transmembrane</keyword>
<evidence type="ECO:0000259" key="2">
    <source>
        <dbReference type="Pfam" id="PF12773"/>
    </source>
</evidence>
<sequence length="176" mass="19561">MIKCPYCGSDNPDEATFCRICGEKLSAVKTIEETESDNQEVVKYCVKCGYGIKDKSTDICPKCGAKQTVKSTKYCENCGAKIDMNAEICPKCGVRVMYRPANNKSTILAAILSFFIPGLGQIYDGKVGRGISFFIVICILYALYFLIFPLLIGFLLWLYCIYDAYSIAKNINLGIE</sequence>
<feature type="transmembrane region" description="Helical" evidence="1">
    <location>
        <begin position="105"/>
        <end position="123"/>
    </location>
</feature>
<gene>
    <name evidence="4" type="ORF">MBBWO_13520</name>
</gene>
<dbReference type="OrthoDB" id="76294at2157"/>
<keyword evidence="5" id="KW-1185">Reference proteome</keyword>
<dbReference type="GO" id="GO:0005840">
    <property type="term" value="C:ribosome"/>
    <property type="evidence" value="ECO:0007669"/>
    <property type="project" value="UniProtKB-KW"/>
</dbReference>
<evidence type="ECO:0000256" key="1">
    <source>
        <dbReference type="SAM" id="Phobius"/>
    </source>
</evidence>
<name>A0A2U1S5Y8_9EURY</name>
<dbReference type="Pfam" id="PF12773">
    <property type="entry name" value="DZR"/>
    <property type="match status" value="1"/>
</dbReference>
<dbReference type="AlphaFoldDB" id="A0A2U1S5Y8"/>
<evidence type="ECO:0000313" key="4">
    <source>
        <dbReference type="EMBL" id="PWB85038.1"/>
    </source>
</evidence>
<organism evidence="4 5">
    <name type="scientific">Methanobrevibacter woesei</name>
    <dbReference type="NCBI Taxonomy" id="190976"/>
    <lineage>
        <taxon>Archaea</taxon>
        <taxon>Methanobacteriati</taxon>
        <taxon>Methanobacteriota</taxon>
        <taxon>Methanomada group</taxon>
        <taxon>Methanobacteria</taxon>
        <taxon>Methanobacteriales</taxon>
        <taxon>Methanobacteriaceae</taxon>
        <taxon>Methanobrevibacter</taxon>
    </lineage>
</organism>
<proteinExistence type="predicted"/>
<keyword evidence="1" id="KW-0472">Membrane</keyword>
<keyword evidence="1" id="KW-1133">Transmembrane helix</keyword>
<feature type="domain" description="DZANK-type" evidence="2">
    <location>
        <begin position="4"/>
        <end position="64"/>
    </location>
</feature>
<feature type="transmembrane region" description="Helical" evidence="1">
    <location>
        <begin position="129"/>
        <end position="162"/>
    </location>
</feature>
<evidence type="ECO:0000313" key="5">
    <source>
        <dbReference type="Proteomes" id="UP000245577"/>
    </source>
</evidence>
<dbReference type="Proteomes" id="UP000245577">
    <property type="component" value="Unassembled WGS sequence"/>
</dbReference>
<reference evidence="4 5" key="1">
    <citation type="submission" date="2017-03" db="EMBL/GenBank/DDBJ databases">
        <title>Genome sequence of Methanobrevibacter wosei.</title>
        <authorList>
            <person name="Poehlein A."/>
            <person name="Seedorf H."/>
            <person name="Daniel R."/>
        </authorList>
    </citation>
    <scope>NUCLEOTIDE SEQUENCE [LARGE SCALE GENOMIC DNA]</scope>
    <source>
        <strain evidence="4 5">DSM 11979</strain>
    </source>
</reference>
<comment type="caution">
    <text evidence="4">The sequence shown here is derived from an EMBL/GenBank/DDBJ whole genome shotgun (WGS) entry which is preliminary data.</text>
</comment>
<accession>A0A2U1S5Y8</accession>
<keyword evidence="4" id="KW-0687">Ribonucleoprotein</keyword>
<dbReference type="RefSeq" id="WP_116670133.1">
    <property type="nucleotide sequence ID" value="NZ_CASEFK010000002.1"/>
</dbReference>
<keyword evidence="4" id="KW-0689">Ribosomal protein</keyword>
<evidence type="ECO:0000259" key="3">
    <source>
        <dbReference type="Pfam" id="PF13240"/>
    </source>
</evidence>
<dbReference type="InterPro" id="IPR025874">
    <property type="entry name" value="DZR"/>
</dbReference>
<dbReference type="Pfam" id="PF13240">
    <property type="entry name" value="Zn_Ribbon_1"/>
    <property type="match status" value="1"/>
</dbReference>
<dbReference type="InterPro" id="IPR026870">
    <property type="entry name" value="Zinc_ribbon_dom"/>
</dbReference>
<protein>
    <submittedName>
        <fullName evidence="4">50S ribosomal protein L40e</fullName>
    </submittedName>
</protein>
<dbReference type="EMBL" id="MZGU01000006">
    <property type="protein sequence ID" value="PWB85038.1"/>
    <property type="molecule type" value="Genomic_DNA"/>
</dbReference>
<feature type="domain" description="Zinc-ribbon" evidence="3">
    <location>
        <begin position="74"/>
        <end position="93"/>
    </location>
</feature>